<proteinExistence type="predicted"/>
<protein>
    <submittedName>
        <fullName evidence="2">Uncharacterized protein</fullName>
    </submittedName>
</protein>
<evidence type="ECO:0000313" key="2">
    <source>
        <dbReference type="WBParaSite" id="JU765_v2.g9846.t1"/>
    </source>
</evidence>
<evidence type="ECO:0000313" key="1">
    <source>
        <dbReference type="Proteomes" id="UP000887576"/>
    </source>
</evidence>
<organism evidence="1 2">
    <name type="scientific">Panagrolaimus sp. JU765</name>
    <dbReference type="NCBI Taxonomy" id="591449"/>
    <lineage>
        <taxon>Eukaryota</taxon>
        <taxon>Metazoa</taxon>
        <taxon>Ecdysozoa</taxon>
        <taxon>Nematoda</taxon>
        <taxon>Chromadorea</taxon>
        <taxon>Rhabditida</taxon>
        <taxon>Tylenchina</taxon>
        <taxon>Panagrolaimomorpha</taxon>
        <taxon>Panagrolaimoidea</taxon>
        <taxon>Panagrolaimidae</taxon>
        <taxon>Panagrolaimus</taxon>
    </lineage>
</organism>
<dbReference type="WBParaSite" id="JU765_v2.g9846.t1">
    <property type="protein sequence ID" value="JU765_v2.g9846.t1"/>
    <property type="gene ID" value="JU765_v2.g9846"/>
</dbReference>
<dbReference type="Proteomes" id="UP000887576">
    <property type="component" value="Unplaced"/>
</dbReference>
<reference evidence="2" key="1">
    <citation type="submission" date="2022-11" db="UniProtKB">
        <authorList>
            <consortium name="WormBaseParasite"/>
        </authorList>
    </citation>
    <scope>IDENTIFICATION</scope>
</reference>
<accession>A0AC34RSC8</accession>
<sequence length="182" mass="21150">MYVVSDKIYEEMIKSGIKMDKNDCFEIDAETSETLVNSQKTKNSPQLSSVDLEISTTEYVYMLIGGLILFCMSTYFFYNGQWFTIYPIGLYNLHGHVSCLNPALINTTMIPELEVYEYNYFASDKLLHSESLPFSNFSFNLDIKSSHFDDFGQIYFVFKNVCQNNDVFRVGNTRIHQFVFLI</sequence>
<name>A0AC34RSC8_9BILA</name>